<reference evidence="2" key="1">
    <citation type="submission" date="2015-07" db="EMBL/GenBank/DDBJ databases">
        <authorList>
            <person name="Teixeira M.M."/>
            <person name="Souza R.C."/>
            <person name="Almeida L.G."/>
            <person name="Vicente V.A."/>
            <person name="de Hoog S."/>
            <person name="Bocca A.L."/>
            <person name="de Almeida S.R."/>
            <person name="Vasconcelos A.T."/>
            <person name="Felipe M.S."/>
        </authorList>
    </citation>
    <scope>NUCLEOTIDE SEQUENCE [LARGE SCALE GENOMIC DNA]</scope>
    <source>
        <strain evidence="2">KSF</strain>
    </source>
</reference>
<sequence>MKRQATWPPFIHRSRHLQPAIALRFDDPILVCQRICDQQAVHGDTNDPAVLGAIASEQERLYALRGSPDRWLHLSSAQAVMIYLLMLAGEGNTTLADNINLPTTLLFTLRAHYDWMNQHYPASCTAVDKMVIDAMTWDDWVFKESKCRTAMLYFMFGLFFDIDFGLPCDRELDYHSVDVNLPAPKPLWEARDELSWRSEYDIGCHSRDPDLKYGDLLQLNQQDIGAEYADTEEIQRLGRRVEKWHEEMDDFGMLVTFCSTITGQ</sequence>
<dbReference type="STRING" id="86049.A0A1C1CVM3"/>
<dbReference type="VEuPathDB" id="FungiDB:G647_03953"/>
<evidence type="ECO:0000313" key="1">
    <source>
        <dbReference type="EMBL" id="OCT52560.1"/>
    </source>
</evidence>
<evidence type="ECO:0008006" key="3">
    <source>
        <dbReference type="Google" id="ProtNLM"/>
    </source>
</evidence>
<dbReference type="EMBL" id="LGRB01000008">
    <property type="protein sequence ID" value="OCT52560.1"/>
    <property type="molecule type" value="Genomic_DNA"/>
</dbReference>
<proteinExistence type="predicted"/>
<keyword evidence="2" id="KW-1185">Reference proteome</keyword>
<accession>A0A1C1CVM3</accession>
<dbReference type="VEuPathDB" id="FungiDB:CLCR_10698"/>
<organism evidence="1 2">
    <name type="scientific">Cladophialophora carrionii</name>
    <dbReference type="NCBI Taxonomy" id="86049"/>
    <lineage>
        <taxon>Eukaryota</taxon>
        <taxon>Fungi</taxon>
        <taxon>Dikarya</taxon>
        <taxon>Ascomycota</taxon>
        <taxon>Pezizomycotina</taxon>
        <taxon>Eurotiomycetes</taxon>
        <taxon>Chaetothyriomycetidae</taxon>
        <taxon>Chaetothyriales</taxon>
        <taxon>Herpotrichiellaceae</taxon>
        <taxon>Cladophialophora</taxon>
    </lineage>
</organism>
<gene>
    <name evidence="1" type="ORF">CLCR_10698</name>
</gene>
<comment type="caution">
    <text evidence="1">The sequence shown here is derived from an EMBL/GenBank/DDBJ whole genome shotgun (WGS) entry which is preliminary data.</text>
</comment>
<protein>
    <recommendedName>
        <fullName evidence="3">C6 finger domain protein</fullName>
    </recommendedName>
</protein>
<evidence type="ECO:0000313" key="2">
    <source>
        <dbReference type="Proteomes" id="UP000094526"/>
    </source>
</evidence>
<dbReference type="AlphaFoldDB" id="A0A1C1CVM3"/>
<dbReference type="Proteomes" id="UP000094526">
    <property type="component" value="Unassembled WGS sequence"/>
</dbReference>
<dbReference type="OrthoDB" id="4117996at2759"/>
<name>A0A1C1CVM3_9EURO</name>